<reference evidence="1" key="1">
    <citation type="journal article" date="2012" name="PLoS ONE">
        <title>Gene sets for utilization of primary and secondary nutrition supplies in the distal gut of endangered iberian lynx.</title>
        <authorList>
            <person name="Alcaide M."/>
            <person name="Messina E."/>
            <person name="Richter M."/>
            <person name="Bargiela R."/>
            <person name="Peplies J."/>
            <person name="Huws S.A."/>
            <person name="Newbold C.J."/>
            <person name="Golyshin P.N."/>
            <person name="Simon M.A."/>
            <person name="Lopez G."/>
            <person name="Yakimov M.M."/>
            <person name="Ferrer M."/>
        </authorList>
    </citation>
    <scope>NUCLEOTIDE SEQUENCE</scope>
</reference>
<proteinExistence type="predicted"/>
<dbReference type="EMBL" id="AMCI01009275">
    <property type="protein sequence ID" value="EJW89760.1"/>
    <property type="molecule type" value="Genomic_DNA"/>
</dbReference>
<sequence length="42" mass="4906">MKPFSFCVCSSPFRAFLLTRFSIPFDYKLDSKSDSNVLYIAY</sequence>
<protein>
    <submittedName>
        <fullName evidence="1">Uncharacterized protein</fullName>
    </submittedName>
</protein>
<organism evidence="1">
    <name type="scientific">gut metagenome</name>
    <dbReference type="NCBI Taxonomy" id="749906"/>
    <lineage>
        <taxon>unclassified sequences</taxon>
        <taxon>metagenomes</taxon>
        <taxon>organismal metagenomes</taxon>
    </lineage>
</organism>
<comment type="caution">
    <text evidence="1">The sequence shown here is derived from an EMBL/GenBank/DDBJ whole genome shotgun (WGS) entry which is preliminary data.</text>
</comment>
<accession>J9BQA3</accession>
<evidence type="ECO:0000313" key="1">
    <source>
        <dbReference type="EMBL" id="EJW89760.1"/>
    </source>
</evidence>
<name>J9BQA3_9ZZZZ</name>
<dbReference type="AlphaFoldDB" id="J9BQA3"/>
<gene>
    <name evidence="1" type="ORF">EVA_22134</name>
</gene>